<dbReference type="SUPFAM" id="SSF50998">
    <property type="entry name" value="Quinoprotein alcohol dehydrogenase-like"/>
    <property type="match status" value="1"/>
</dbReference>
<keyword evidence="1 7" id="KW-0853">WD repeat</keyword>
<dbReference type="InterPro" id="IPR001680">
    <property type="entry name" value="WD40_rpt"/>
</dbReference>
<evidence type="ECO:0000256" key="4">
    <source>
        <dbReference type="ARBA" id="ARBA00038415"/>
    </source>
</evidence>
<dbReference type="SMART" id="SM00320">
    <property type="entry name" value="WD40"/>
    <property type="match status" value="5"/>
</dbReference>
<dbReference type="Pfam" id="PF00400">
    <property type="entry name" value="WD40"/>
    <property type="match status" value="2"/>
</dbReference>
<accession>A0A8H4P216</accession>
<dbReference type="PROSITE" id="PS50294">
    <property type="entry name" value="WD_REPEATS_REGION"/>
    <property type="match status" value="2"/>
</dbReference>
<feature type="domain" description="Nephrocystin 3-like N-terminal" evidence="8">
    <location>
        <begin position="4"/>
        <end position="63"/>
    </location>
</feature>
<dbReference type="InterPro" id="IPR056884">
    <property type="entry name" value="NPHP3-like_N"/>
</dbReference>
<evidence type="ECO:0000256" key="2">
    <source>
        <dbReference type="ARBA" id="ARBA00022737"/>
    </source>
</evidence>
<dbReference type="InterPro" id="IPR020472">
    <property type="entry name" value="WD40_PAC1"/>
</dbReference>
<dbReference type="Proteomes" id="UP000605986">
    <property type="component" value="Unassembled WGS sequence"/>
</dbReference>
<evidence type="ECO:0000256" key="3">
    <source>
        <dbReference type="ARBA" id="ARBA00023054"/>
    </source>
</evidence>
<dbReference type="InterPro" id="IPR015943">
    <property type="entry name" value="WD40/YVTN_repeat-like_dom_sf"/>
</dbReference>
<dbReference type="InterPro" id="IPR011047">
    <property type="entry name" value="Quinoprotein_ADH-like_sf"/>
</dbReference>
<dbReference type="PROSITE" id="PS50082">
    <property type="entry name" value="WD_REPEATS_2"/>
    <property type="match status" value="2"/>
</dbReference>
<organism evidence="9 10">
    <name type="scientific">Fusarium austroafricanum</name>
    <dbReference type="NCBI Taxonomy" id="2364996"/>
    <lineage>
        <taxon>Eukaryota</taxon>
        <taxon>Fungi</taxon>
        <taxon>Dikarya</taxon>
        <taxon>Ascomycota</taxon>
        <taxon>Pezizomycotina</taxon>
        <taxon>Sordariomycetes</taxon>
        <taxon>Hypocreomycetidae</taxon>
        <taxon>Hypocreales</taxon>
        <taxon>Nectriaceae</taxon>
        <taxon>Fusarium</taxon>
        <taxon>Fusarium concolor species complex</taxon>
    </lineage>
</organism>
<evidence type="ECO:0000256" key="5">
    <source>
        <dbReference type="ARBA" id="ARBA00039789"/>
    </source>
</evidence>
<dbReference type="Gene3D" id="2.130.10.10">
    <property type="entry name" value="YVTN repeat-like/Quinoprotein amine dehydrogenase"/>
    <property type="match status" value="2"/>
</dbReference>
<dbReference type="GO" id="GO:1990234">
    <property type="term" value="C:transferase complex"/>
    <property type="evidence" value="ECO:0007669"/>
    <property type="project" value="UniProtKB-ARBA"/>
</dbReference>
<dbReference type="PRINTS" id="PR00320">
    <property type="entry name" value="GPROTEINBRPT"/>
</dbReference>
<name>A0A8H4P216_9HYPO</name>
<comment type="caution">
    <text evidence="9">The sequence shown here is derived from an EMBL/GenBank/DDBJ whole genome shotgun (WGS) entry which is preliminary data.</text>
</comment>
<dbReference type="PANTHER" id="PTHR22847:SF637">
    <property type="entry name" value="WD REPEAT DOMAIN 5B"/>
    <property type="match status" value="1"/>
</dbReference>
<dbReference type="SUPFAM" id="SSF50960">
    <property type="entry name" value="TolB, C-terminal domain"/>
    <property type="match status" value="1"/>
</dbReference>
<reference evidence="9" key="1">
    <citation type="submission" date="2020-01" db="EMBL/GenBank/DDBJ databases">
        <title>Identification and distribution of gene clusters putatively required for synthesis of sphingolipid metabolism inhibitors in phylogenetically diverse species of the filamentous fungus Fusarium.</title>
        <authorList>
            <person name="Kim H.-S."/>
            <person name="Busman M."/>
            <person name="Brown D.W."/>
            <person name="Divon H."/>
            <person name="Uhlig S."/>
            <person name="Proctor R.H."/>
        </authorList>
    </citation>
    <scope>NUCLEOTIDE SEQUENCE</scope>
    <source>
        <strain evidence="9">NRRL 53441</strain>
    </source>
</reference>
<evidence type="ECO:0000313" key="9">
    <source>
        <dbReference type="EMBL" id="KAF4453136.1"/>
    </source>
</evidence>
<gene>
    <name evidence="9" type="ORF">F53441_4133</name>
</gene>
<dbReference type="EMBL" id="JAADJG010000162">
    <property type="protein sequence ID" value="KAF4453136.1"/>
    <property type="molecule type" value="Genomic_DNA"/>
</dbReference>
<comment type="similarity">
    <text evidence="4">Belongs to the WD repeat MDV1/CAF4 family.</text>
</comment>
<dbReference type="AlphaFoldDB" id="A0A8H4P216"/>
<sequence length="929" mass="104854">MSQLRHIFTSILKAISPRQVYLVIDALDECREEQAGSQGREGLLQIITKDSALAHVKWIVSSRRNPLIVQRLKKTSTALSLELNERSVHAAVEEYIKHKVRLLSEIKDYEEGISERVESLLSSKAQSTFLWVALACQMLEVGGGWDPVGLLDGFPRGLDALYCRMLDEVQPRELCEQILAVMLTVFRPVSLLELQALVPLFPKQGNNSEFAKLVQDEAWFIRYHRREIEQSPTLVYAALLFSPDNSMMKKTYNTETPTWVTINTRMEDSLSHNLQSMEGHTEDIVDISFSYDSSLIVSGSFDETVRVWDVVTGESIHVLHGHTGYISSVTFSGSNYQIASASIDKTIRIWDGKQGEIINTLHVFESSEVEASSLALSNDGEFVACGFIDEGVQVWNTKTGFCIWIINNGWWKSQPRPLIDTCVTISRCGRFLASSNFRTASVWDMEQRKNLLEIASKGCNFFPFVRFSSEANLWMVDGNRYMLVDLRTKAIHKIVNKSEMILYDARVSGDRDQLSTPCRDLLTTESDSRVLDWIERLDKISKSIILSPKGNLLASTTGQQIKVWDLPFRNPTSPLFDKFPSSLLCHKISFSPDGLFVFSNPYDLSPEEDLPMSIWHFETGQLQRTIGHKSTLLSTPVISPSGAMVAYNQGRGDRLAIEDMKTGARYHQLEIRTRGNMHRLTGGVFCAHDKFLVLFSLWGINVYYIREEKSIWLSTVPTFHAVFSKDSQYLAVNQDSCIRIWDTATWKFKSTLRVPASVLSPEACIRELVFSNDSSSLALSWYQRSHVSTTRISVWKLFNEEDPQTFELDDPCDILSFDKELSTIETNIGIFELTPKGPCRNGYGLSKDRQWVIWCTERVLWLPPEFRPCDSIVRQCYAVYAGHKIAIGLASGGVLHLQFDPAGPGSHSNAVSVRAQDSALTPMLSLAGC</sequence>
<dbReference type="Pfam" id="PF24883">
    <property type="entry name" value="NPHP3_N"/>
    <property type="match status" value="1"/>
</dbReference>
<keyword evidence="10" id="KW-1185">Reference proteome</keyword>
<feature type="repeat" description="WD" evidence="7">
    <location>
        <begin position="319"/>
        <end position="360"/>
    </location>
</feature>
<evidence type="ECO:0000313" key="10">
    <source>
        <dbReference type="Proteomes" id="UP000605986"/>
    </source>
</evidence>
<evidence type="ECO:0000256" key="7">
    <source>
        <dbReference type="PROSITE-ProRule" id="PRU00221"/>
    </source>
</evidence>
<dbReference type="OrthoDB" id="538223at2759"/>
<dbReference type="PROSITE" id="PS00678">
    <property type="entry name" value="WD_REPEATS_1"/>
    <property type="match status" value="1"/>
</dbReference>
<evidence type="ECO:0000256" key="6">
    <source>
        <dbReference type="ARBA" id="ARBA00043913"/>
    </source>
</evidence>
<proteinExistence type="inferred from homology"/>
<keyword evidence="3" id="KW-0175">Coiled coil</keyword>
<dbReference type="PANTHER" id="PTHR22847">
    <property type="entry name" value="WD40 REPEAT PROTEIN"/>
    <property type="match status" value="1"/>
</dbReference>
<evidence type="ECO:0000256" key="1">
    <source>
        <dbReference type="ARBA" id="ARBA00022574"/>
    </source>
</evidence>
<keyword evidence="2" id="KW-0677">Repeat</keyword>
<dbReference type="InterPro" id="IPR019775">
    <property type="entry name" value="WD40_repeat_CS"/>
</dbReference>
<comment type="function">
    <text evidence="6">Involved in mitochondrial fission. Acts as an adapter protein required to form mitochondrial fission complexes. Formation of these complexes is required to promote constriction and fission of the mitochondrial compartment at a late step in mitochondrial division.</text>
</comment>
<evidence type="ECO:0000259" key="8">
    <source>
        <dbReference type="Pfam" id="PF24883"/>
    </source>
</evidence>
<protein>
    <recommendedName>
        <fullName evidence="5">Mitochondrial division protein 1</fullName>
    </recommendedName>
</protein>
<feature type="repeat" description="WD" evidence="7">
    <location>
        <begin position="277"/>
        <end position="318"/>
    </location>
</feature>